<comment type="pathway">
    <text evidence="5">Amino-acid biosynthesis; L-arginine biosynthesis; N(2)-acetyl-L-ornithine from L-glutamate: step 3/4.</text>
</comment>
<keyword evidence="5" id="KW-0963">Cytoplasm</keyword>
<dbReference type="GO" id="GO:0005737">
    <property type="term" value="C:cytoplasm"/>
    <property type="evidence" value="ECO:0007669"/>
    <property type="project" value="UniProtKB-SubCell"/>
</dbReference>
<keyword evidence="1 5" id="KW-0055">Arginine biosynthesis</keyword>
<dbReference type="CDD" id="cd23934">
    <property type="entry name" value="AGPR_1_C"/>
    <property type="match status" value="1"/>
</dbReference>
<dbReference type="PANTHER" id="PTHR32338:SF10">
    <property type="entry name" value="N-ACETYL-GAMMA-GLUTAMYL-PHOSPHATE REDUCTASE, CHLOROPLASTIC-RELATED"/>
    <property type="match status" value="1"/>
</dbReference>
<feature type="domain" description="Semialdehyde dehydrogenase NAD-binding" evidence="7">
    <location>
        <begin position="3"/>
        <end position="144"/>
    </location>
</feature>
<evidence type="ECO:0000259" key="7">
    <source>
        <dbReference type="SMART" id="SM00859"/>
    </source>
</evidence>
<dbReference type="CDD" id="cd17895">
    <property type="entry name" value="AGPR_1_N"/>
    <property type="match status" value="1"/>
</dbReference>
<evidence type="ECO:0000313" key="8">
    <source>
        <dbReference type="EMBL" id="HII69709.1"/>
    </source>
</evidence>
<comment type="similarity">
    <text evidence="5">Belongs to the NAGSA dehydrogenase family. Type 1 subfamily.</text>
</comment>
<accession>A0A832WNI7</accession>
<dbReference type="SMR" id="A0A832WNI7"/>
<dbReference type="InterPro" id="IPR036291">
    <property type="entry name" value="NAD(P)-bd_dom_sf"/>
</dbReference>
<dbReference type="Gene3D" id="3.40.50.720">
    <property type="entry name" value="NAD(P)-binding Rossmann-like Domain"/>
    <property type="match status" value="1"/>
</dbReference>
<evidence type="ECO:0000256" key="6">
    <source>
        <dbReference type="PROSITE-ProRule" id="PRU10010"/>
    </source>
</evidence>
<dbReference type="EC" id="1.2.1.38" evidence="5"/>
<keyword evidence="3 5" id="KW-0521">NADP</keyword>
<dbReference type="InterPro" id="IPR023013">
    <property type="entry name" value="AGPR_AS"/>
</dbReference>
<dbReference type="SMART" id="SM00859">
    <property type="entry name" value="Semialdhyde_dh"/>
    <property type="match status" value="1"/>
</dbReference>
<evidence type="ECO:0000313" key="9">
    <source>
        <dbReference type="Proteomes" id="UP000619545"/>
    </source>
</evidence>
<dbReference type="Proteomes" id="UP000619545">
    <property type="component" value="Unassembled WGS sequence"/>
</dbReference>
<comment type="function">
    <text evidence="5">Catalyzes the NADPH-dependent reduction of N-acetyl-5-glutamyl phosphate to yield N-acetyl-L-glutamate 5-semialdehyde.</text>
</comment>
<dbReference type="EMBL" id="DUJS01000001">
    <property type="protein sequence ID" value="HII69709.1"/>
    <property type="molecule type" value="Genomic_DNA"/>
</dbReference>
<dbReference type="SUPFAM" id="SSF55347">
    <property type="entry name" value="Glyceraldehyde-3-phosphate dehydrogenase-like, C-terminal domain"/>
    <property type="match status" value="1"/>
</dbReference>
<proteinExistence type="inferred from homology"/>
<dbReference type="InterPro" id="IPR000706">
    <property type="entry name" value="AGPR_type-1"/>
</dbReference>
<evidence type="ECO:0000256" key="2">
    <source>
        <dbReference type="ARBA" id="ARBA00022605"/>
    </source>
</evidence>
<keyword evidence="2 5" id="KW-0028">Amino-acid biosynthesis</keyword>
<name>A0A832WNI7_9EURY</name>
<comment type="subcellular location">
    <subcellularLocation>
        <location evidence="5">Cytoplasm</location>
    </subcellularLocation>
</comment>
<dbReference type="GO" id="GO:0051287">
    <property type="term" value="F:NAD binding"/>
    <property type="evidence" value="ECO:0007669"/>
    <property type="project" value="InterPro"/>
</dbReference>
<dbReference type="UniPathway" id="UPA00068">
    <property type="reaction ID" value="UER00108"/>
</dbReference>
<evidence type="ECO:0000256" key="5">
    <source>
        <dbReference type="HAMAP-Rule" id="MF_00150"/>
    </source>
</evidence>
<dbReference type="OMA" id="PHLTPMI"/>
<dbReference type="AlphaFoldDB" id="A0A832WNI7"/>
<comment type="caution">
    <text evidence="8">The sequence shown here is derived from an EMBL/GenBank/DDBJ whole genome shotgun (WGS) entry which is preliminary data.</text>
</comment>
<dbReference type="GeneID" id="1477178"/>
<gene>
    <name evidence="5" type="primary">argC</name>
    <name evidence="8" type="ORF">HA336_00565</name>
</gene>
<dbReference type="Gene3D" id="3.30.360.10">
    <property type="entry name" value="Dihydrodipicolinate Reductase, domain 2"/>
    <property type="match status" value="1"/>
</dbReference>
<evidence type="ECO:0000256" key="3">
    <source>
        <dbReference type="ARBA" id="ARBA00022857"/>
    </source>
</evidence>
<dbReference type="PROSITE" id="PS01224">
    <property type="entry name" value="ARGC"/>
    <property type="match status" value="1"/>
</dbReference>
<dbReference type="HAMAP" id="MF_00150">
    <property type="entry name" value="ArgC_type1"/>
    <property type="match status" value="1"/>
</dbReference>
<evidence type="ECO:0000256" key="4">
    <source>
        <dbReference type="ARBA" id="ARBA00023002"/>
    </source>
</evidence>
<dbReference type="SUPFAM" id="SSF51735">
    <property type="entry name" value="NAD(P)-binding Rossmann-fold domains"/>
    <property type="match status" value="1"/>
</dbReference>
<keyword evidence="4 5" id="KW-0560">Oxidoreductase</keyword>
<dbReference type="InterPro" id="IPR000534">
    <property type="entry name" value="Semialdehyde_DH_NAD-bd"/>
</dbReference>
<dbReference type="InterPro" id="IPR058924">
    <property type="entry name" value="AGPR_dimerisation_dom"/>
</dbReference>
<dbReference type="Pfam" id="PF22698">
    <property type="entry name" value="Semialdhyde_dhC_1"/>
    <property type="match status" value="1"/>
</dbReference>
<dbReference type="PANTHER" id="PTHR32338">
    <property type="entry name" value="N-ACETYL-GAMMA-GLUTAMYL-PHOSPHATE REDUCTASE, CHLOROPLASTIC-RELATED-RELATED"/>
    <property type="match status" value="1"/>
</dbReference>
<dbReference type="GO" id="GO:0003942">
    <property type="term" value="F:N-acetyl-gamma-glutamyl-phosphate reductase activity"/>
    <property type="evidence" value="ECO:0007669"/>
    <property type="project" value="UniProtKB-UniRule"/>
</dbReference>
<evidence type="ECO:0000256" key="1">
    <source>
        <dbReference type="ARBA" id="ARBA00022571"/>
    </source>
</evidence>
<sequence>MVVVGIVGASGYTGGELLRLLARHPEVEEVRYATSRRLEGKPVWKVHPNLRRDYPDLEFSDPDPVEIGEDCDVVFTAVPHTAAMELVPDLLEGGAVVIDLSADFRFDDVDVYEEWYGVEHAAPELNDEAVYGLPELHRDEIRRTDLIANPGCYPTGAILAAAPLVEEGLVDVVIFDSKSGTSGAGAKPSEVTHHPECAEDLTPYNPTDHRHLPEIRQELGKLGDVEVHFTPHLAPLVRGIETTAHGLGDVEIEPKELRELYVEYYDGEPFIRVCEVGEAPRLWAVRGTNYCDVGVFAVGDGRVVVASAIDNLTKGASGQAIQNMNVRFGFEETAGLEEPGYHP</sequence>
<dbReference type="RefSeq" id="WP_011019445.1">
    <property type="nucleotide sequence ID" value="NZ_DUJS01000001.1"/>
</dbReference>
<dbReference type="GO" id="GO:0070401">
    <property type="term" value="F:NADP+ binding"/>
    <property type="evidence" value="ECO:0007669"/>
    <property type="project" value="InterPro"/>
</dbReference>
<organism evidence="8 9">
    <name type="scientific">Methanopyrus kandleri</name>
    <dbReference type="NCBI Taxonomy" id="2320"/>
    <lineage>
        <taxon>Archaea</taxon>
        <taxon>Methanobacteriati</taxon>
        <taxon>Methanobacteriota</taxon>
        <taxon>Methanomada group</taxon>
        <taxon>Methanopyri</taxon>
        <taxon>Methanopyrales</taxon>
        <taxon>Methanopyraceae</taxon>
        <taxon>Methanopyrus</taxon>
    </lineage>
</organism>
<dbReference type="GO" id="GO:0006526">
    <property type="term" value="P:L-arginine biosynthetic process"/>
    <property type="evidence" value="ECO:0007669"/>
    <property type="project" value="UniProtKB-UniRule"/>
</dbReference>
<feature type="active site" evidence="5 6">
    <location>
        <position position="152"/>
    </location>
</feature>
<dbReference type="Pfam" id="PF01118">
    <property type="entry name" value="Semialdhyde_dh"/>
    <property type="match status" value="1"/>
</dbReference>
<dbReference type="InterPro" id="IPR050085">
    <property type="entry name" value="AGPR"/>
</dbReference>
<protein>
    <recommendedName>
        <fullName evidence="5">N-acetyl-gamma-glutamyl-phosphate reductase</fullName>
        <shortName evidence="5">AGPR</shortName>
        <ecNumber evidence="5">1.2.1.38</ecNumber>
    </recommendedName>
    <alternativeName>
        <fullName evidence="5">N-acetyl-glutamate semialdehyde dehydrogenase</fullName>
        <shortName evidence="5">NAGSA dehydrogenase</shortName>
    </alternativeName>
</protein>
<reference evidence="8" key="1">
    <citation type="journal article" date="2020" name="bioRxiv">
        <title>A rank-normalized archaeal taxonomy based on genome phylogeny resolves widespread incomplete and uneven classifications.</title>
        <authorList>
            <person name="Rinke C."/>
            <person name="Chuvochina M."/>
            <person name="Mussig A.J."/>
            <person name="Chaumeil P.-A."/>
            <person name="Waite D.W."/>
            <person name="Whitman W.B."/>
            <person name="Parks D.H."/>
            <person name="Hugenholtz P."/>
        </authorList>
    </citation>
    <scope>NUCLEOTIDE SEQUENCE</scope>
    <source>
        <strain evidence="8">UBA8853</strain>
    </source>
</reference>
<dbReference type="NCBIfam" id="TIGR01850">
    <property type="entry name" value="argC"/>
    <property type="match status" value="1"/>
</dbReference>
<comment type="catalytic activity">
    <reaction evidence="5">
        <text>N-acetyl-L-glutamate 5-semialdehyde + phosphate + NADP(+) = N-acetyl-L-glutamyl 5-phosphate + NADPH + H(+)</text>
        <dbReference type="Rhea" id="RHEA:21588"/>
        <dbReference type="ChEBI" id="CHEBI:15378"/>
        <dbReference type="ChEBI" id="CHEBI:29123"/>
        <dbReference type="ChEBI" id="CHEBI:43474"/>
        <dbReference type="ChEBI" id="CHEBI:57783"/>
        <dbReference type="ChEBI" id="CHEBI:57936"/>
        <dbReference type="ChEBI" id="CHEBI:58349"/>
        <dbReference type="EC" id="1.2.1.38"/>
    </reaction>
</comment>